<organism evidence="1 2">
    <name type="scientific">Runella defluvii</name>
    <dbReference type="NCBI Taxonomy" id="370973"/>
    <lineage>
        <taxon>Bacteria</taxon>
        <taxon>Pseudomonadati</taxon>
        <taxon>Bacteroidota</taxon>
        <taxon>Cytophagia</taxon>
        <taxon>Cytophagales</taxon>
        <taxon>Spirosomataceae</taxon>
        <taxon>Runella</taxon>
    </lineage>
</organism>
<evidence type="ECO:0000313" key="1">
    <source>
        <dbReference type="EMBL" id="MBB3837220.1"/>
    </source>
</evidence>
<sequence>MKKSMLITFVGIIIGALSGCTEKLDPKPLTYSQLLTGTEKKTWVLSAVTIVDEKDPYDLKGSDVLEACQLDDQFVFYANAEKKMEYTNGATKCRTTEPDILITDVWQLTSANATLEMGIPRLFGSFKLPFIVKTLTENTMVLEYYFGDVDASYRFKFTSTGK</sequence>
<dbReference type="AlphaFoldDB" id="A0A7W5ZIE2"/>
<dbReference type="PROSITE" id="PS51257">
    <property type="entry name" value="PROKAR_LIPOPROTEIN"/>
    <property type="match status" value="1"/>
</dbReference>
<accession>A0A7W5ZIE2</accession>
<comment type="caution">
    <text evidence="1">The sequence shown here is derived from an EMBL/GenBank/DDBJ whole genome shotgun (WGS) entry which is preliminary data.</text>
</comment>
<proteinExistence type="predicted"/>
<name>A0A7W5ZIE2_9BACT</name>
<evidence type="ECO:0000313" key="2">
    <source>
        <dbReference type="Proteomes" id="UP000541352"/>
    </source>
</evidence>
<evidence type="ECO:0008006" key="3">
    <source>
        <dbReference type="Google" id="ProtNLM"/>
    </source>
</evidence>
<gene>
    <name evidence="1" type="ORF">FHS57_001214</name>
</gene>
<dbReference type="EMBL" id="JACIBY010000002">
    <property type="protein sequence ID" value="MBB3837220.1"/>
    <property type="molecule type" value="Genomic_DNA"/>
</dbReference>
<dbReference type="Proteomes" id="UP000541352">
    <property type="component" value="Unassembled WGS sequence"/>
</dbReference>
<reference evidence="1 2" key="1">
    <citation type="submission" date="2020-08" db="EMBL/GenBank/DDBJ databases">
        <title>Genomic Encyclopedia of Type Strains, Phase IV (KMG-IV): sequencing the most valuable type-strain genomes for metagenomic binning, comparative biology and taxonomic classification.</title>
        <authorList>
            <person name="Goeker M."/>
        </authorList>
    </citation>
    <scope>NUCLEOTIDE SEQUENCE [LARGE SCALE GENOMIC DNA]</scope>
    <source>
        <strain evidence="1 2">DSM 17976</strain>
    </source>
</reference>
<protein>
    <recommendedName>
        <fullName evidence="3">Lipocalin-like domain-containing protein</fullName>
    </recommendedName>
</protein>
<dbReference type="RefSeq" id="WP_183971972.1">
    <property type="nucleotide sequence ID" value="NZ_JACIBY010000002.1"/>
</dbReference>
<keyword evidence="2" id="KW-1185">Reference proteome</keyword>